<dbReference type="OrthoDB" id="5197601at2"/>
<name>A0A344PNV9_9RHOB</name>
<evidence type="ECO:0000256" key="1">
    <source>
        <dbReference type="ARBA" id="ARBA00022723"/>
    </source>
</evidence>
<dbReference type="EMBL" id="CP030918">
    <property type="protein sequence ID" value="AXC51064.1"/>
    <property type="molecule type" value="Genomic_DNA"/>
</dbReference>
<accession>A0A344PNV9</accession>
<evidence type="ECO:0000313" key="4">
    <source>
        <dbReference type="Proteomes" id="UP000252023"/>
    </source>
</evidence>
<dbReference type="GO" id="GO:0046872">
    <property type="term" value="F:metal ion binding"/>
    <property type="evidence" value="ECO:0007669"/>
    <property type="project" value="UniProtKB-KW"/>
</dbReference>
<gene>
    <name evidence="3" type="ORF">DRW48_04345</name>
</gene>
<keyword evidence="3" id="KW-0378">Hydrolase</keyword>
<keyword evidence="1" id="KW-0479">Metal-binding</keyword>
<evidence type="ECO:0000259" key="2">
    <source>
        <dbReference type="Pfam" id="PF01557"/>
    </source>
</evidence>
<reference evidence="4" key="1">
    <citation type="submission" date="2018-07" db="EMBL/GenBank/DDBJ databases">
        <title>Genome sequencing of Paracoccus sp. SC2-6.</title>
        <authorList>
            <person name="Heo J."/>
            <person name="Kim S.-J."/>
            <person name="Kwon S.-W."/>
        </authorList>
    </citation>
    <scope>NUCLEOTIDE SEQUENCE [LARGE SCALE GENOMIC DNA]</scope>
    <source>
        <strain evidence="4">SC2-6</strain>
    </source>
</reference>
<dbReference type="InterPro" id="IPR036663">
    <property type="entry name" value="Fumarylacetoacetase_C_sf"/>
</dbReference>
<keyword evidence="4" id="KW-1185">Reference proteome</keyword>
<protein>
    <submittedName>
        <fullName evidence="3">FAA hydrolase family protein</fullName>
    </submittedName>
</protein>
<proteinExistence type="predicted"/>
<feature type="domain" description="Fumarylacetoacetase-like C-terminal" evidence="2">
    <location>
        <begin position="28"/>
        <end position="231"/>
    </location>
</feature>
<dbReference type="InterPro" id="IPR011234">
    <property type="entry name" value="Fumarylacetoacetase-like_C"/>
</dbReference>
<dbReference type="AlphaFoldDB" id="A0A344PNV9"/>
<dbReference type="PANTHER" id="PTHR11820">
    <property type="entry name" value="ACYLPYRUVASE"/>
    <property type="match status" value="1"/>
</dbReference>
<dbReference type="Proteomes" id="UP000252023">
    <property type="component" value="Chromosome"/>
</dbReference>
<evidence type="ECO:0000313" key="3">
    <source>
        <dbReference type="EMBL" id="AXC51064.1"/>
    </source>
</evidence>
<organism evidence="3 4">
    <name type="scientific">Paracoccus suum</name>
    <dbReference type="NCBI Taxonomy" id="2259340"/>
    <lineage>
        <taxon>Bacteria</taxon>
        <taxon>Pseudomonadati</taxon>
        <taxon>Pseudomonadota</taxon>
        <taxon>Alphaproteobacteria</taxon>
        <taxon>Rhodobacterales</taxon>
        <taxon>Paracoccaceae</taxon>
        <taxon>Paracoccus</taxon>
    </lineage>
</organism>
<dbReference type="Gene3D" id="3.90.850.10">
    <property type="entry name" value="Fumarylacetoacetase-like, C-terminal domain"/>
    <property type="match status" value="1"/>
</dbReference>
<dbReference type="PANTHER" id="PTHR11820:SF90">
    <property type="entry name" value="FLUTATHIONE S-TRANSFERASE"/>
    <property type="match status" value="1"/>
</dbReference>
<dbReference type="GO" id="GO:0018773">
    <property type="term" value="F:acetylpyruvate hydrolase activity"/>
    <property type="evidence" value="ECO:0007669"/>
    <property type="project" value="TreeGrafter"/>
</dbReference>
<dbReference type="KEGG" id="pars:DRW48_04345"/>
<dbReference type="Pfam" id="PF01557">
    <property type="entry name" value="FAA_hydrolase"/>
    <property type="match status" value="1"/>
</dbReference>
<sequence>MSDLLFSAPDWPLLTMRGSERRIPVRRVFCVGRNYAAHAAEMGNEVDREAPFYFTKSALAVLPCGPEGVTMAYPPGTSDLHHEVELAVILGAPAFRVPEAEAMSIVAGYACALDMTRRDLQAKAKDKRRPWSLGKDFEDSAIIGDVTPAADWGAPGRQAIKLSVDGTVRQESQLDLMVWSVAALIADLSGFYHLQPGDVILTGTPEGVGAVEPGARLTGSIEGLAPLDVTIA</sequence>
<dbReference type="SUPFAM" id="SSF56529">
    <property type="entry name" value="FAH"/>
    <property type="match status" value="1"/>
</dbReference>